<dbReference type="PANTHER" id="PTHR46103">
    <property type="entry name" value="RRNA METHYLTRANSFERASE 1, MITOCHONDRIAL"/>
    <property type="match status" value="1"/>
</dbReference>
<feature type="compositionally biased region" description="Acidic residues" evidence="1">
    <location>
        <begin position="17"/>
        <end position="27"/>
    </location>
</feature>
<dbReference type="STRING" id="4232.A0A251T4V2"/>
<dbReference type="EMBL" id="MNCJ02000327">
    <property type="protein sequence ID" value="KAF5779258.1"/>
    <property type="molecule type" value="Genomic_DNA"/>
</dbReference>
<keyword evidence="4" id="KW-1185">Reference proteome</keyword>
<reference evidence="3" key="2">
    <citation type="submission" date="2017-02" db="EMBL/GenBank/DDBJ databases">
        <title>Sunflower complete genome.</title>
        <authorList>
            <person name="Langlade N."/>
            <person name="Munos S."/>
        </authorList>
    </citation>
    <scope>NUCLEOTIDE SEQUENCE [LARGE SCALE GENOMIC DNA]</scope>
    <source>
        <tissue evidence="3">Leaves</tissue>
    </source>
</reference>
<sequence length="150" mass="17742">MRFDERSGYRERRNVSDDESDIESEEMDNPKSYKVQERFDRFDKVVGVERNDRFNRQDNWGKRVWKKTRESSIPKIIGECVYGVSPVLVALSANRREFYVLYVQEGIDLTGNNKKKKDKKAFEKVLKLADKIGLTKKEISKHDLNMFLDN</sequence>
<dbReference type="InterPro" id="IPR029064">
    <property type="entry name" value="Ribosomal_eL30-like_sf"/>
</dbReference>
<gene>
    <name evidence="3" type="ORF">HannXRQ_Chr12g0378121</name>
    <name evidence="2" type="ORF">HanXRQr2_Chr12g0557221</name>
</gene>
<name>A0A251T4V2_HELAN</name>
<feature type="compositionally biased region" description="Basic and acidic residues" evidence="1">
    <location>
        <begin position="1"/>
        <end position="16"/>
    </location>
</feature>
<evidence type="ECO:0000256" key="1">
    <source>
        <dbReference type="SAM" id="MobiDB-lite"/>
    </source>
</evidence>
<keyword evidence="3" id="KW-0689">Ribosomal protein</keyword>
<reference evidence="2 4" key="1">
    <citation type="journal article" date="2017" name="Nature">
        <title>The sunflower genome provides insights into oil metabolism, flowering and Asterid evolution.</title>
        <authorList>
            <person name="Badouin H."/>
            <person name="Gouzy J."/>
            <person name="Grassa C.J."/>
            <person name="Murat F."/>
            <person name="Staton S.E."/>
            <person name="Cottret L."/>
            <person name="Lelandais-Briere C."/>
            <person name="Owens G.L."/>
            <person name="Carrere S."/>
            <person name="Mayjonade B."/>
            <person name="Legrand L."/>
            <person name="Gill N."/>
            <person name="Kane N.C."/>
            <person name="Bowers J.E."/>
            <person name="Hubner S."/>
            <person name="Bellec A."/>
            <person name="Berard A."/>
            <person name="Berges H."/>
            <person name="Blanchet N."/>
            <person name="Boniface M.C."/>
            <person name="Brunel D."/>
            <person name="Catrice O."/>
            <person name="Chaidir N."/>
            <person name="Claudel C."/>
            <person name="Donnadieu C."/>
            <person name="Faraut T."/>
            <person name="Fievet G."/>
            <person name="Helmstetter N."/>
            <person name="King M."/>
            <person name="Knapp S.J."/>
            <person name="Lai Z."/>
            <person name="Le Paslier M.C."/>
            <person name="Lippi Y."/>
            <person name="Lorenzon L."/>
            <person name="Mandel J.R."/>
            <person name="Marage G."/>
            <person name="Marchand G."/>
            <person name="Marquand E."/>
            <person name="Bret-Mestries E."/>
            <person name="Morien E."/>
            <person name="Nambeesan S."/>
            <person name="Nguyen T."/>
            <person name="Pegot-Espagnet P."/>
            <person name="Pouilly N."/>
            <person name="Raftis F."/>
            <person name="Sallet E."/>
            <person name="Schiex T."/>
            <person name="Thomas J."/>
            <person name="Vandecasteele C."/>
            <person name="Vares D."/>
            <person name="Vear F."/>
            <person name="Vautrin S."/>
            <person name="Crespi M."/>
            <person name="Mangin B."/>
            <person name="Burke J.M."/>
            <person name="Salse J."/>
            <person name="Munos S."/>
            <person name="Vincourt P."/>
            <person name="Rieseberg L.H."/>
            <person name="Langlade N.B."/>
        </authorList>
    </citation>
    <scope>NUCLEOTIDE SEQUENCE [LARGE SCALE GENOMIC DNA]</scope>
    <source>
        <strain evidence="4">cv. SF193</strain>
        <tissue evidence="2">Leaves</tissue>
    </source>
</reference>
<proteinExistence type="predicted"/>
<dbReference type="SUPFAM" id="SSF55315">
    <property type="entry name" value="L30e-like"/>
    <property type="match status" value="1"/>
</dbReference>
<dbReference type="Gene3D" id="3.30.1330.30">
    <property type="match status" value="1"/>
</dbReference>
<dbReference type="InParanoid" id="A0A251T4V2"/>
<organism evidence="3 4">
    <name type="scientific">Helianthus annuus</name>
    <name type="common">Common sunflower</name>
    <dbReference type="NCBI Taxonomy" id="4232"/>
    <lineage>
        <taxon>Eukaryota</taxon>
        <taxon>Viridiplantae</taxon>
        <taxon>Streptophyta</taxon>
        <taxon>Embryophyta</taxon>
        <taxon>Tracheophyta</taxon>
        <taxon>Spermatophyta</taxon>
        <taxon>Magnoliopsida</taxon>
        <taxon>eudicotyledons</taxon>
        <taxon>Gunneridae</taxon>
        <taxon>Pentapetalae</taxon>
        <taxon>asterids</taxon>
        <taxon>campanulids</taxon>
        <taxon>Asterales</taxon>
        <taxon>Asteraceae</taxon>
        <taxon>Asteroideae</taxon>
        <taxon>Heliantheae alliance</taxon>
        <taxon>Heliantheae</taxon>
        <taxon>Helianthus</taxon>
    </lineage>
</organism>
<dbReference type="GO" id="GO:0005840">
    <property type="term" value="C:ribosome"/>
    <property type="evidence" value="ECO:0007669"/>
    <property type="project" value="UniProtKB-KW"/>
</dbReference>
<reference evidence="2" key="3">
    <citation type="submission" date="2020-06" db="EMBL/GenBank/DDBJ databases">
        <title>Helianthus annuus Genome sequencing and assembly Release 2.</title>
        <authorList>
            <person name="Gouzy J."/>
            <person name="Langlade N."/>
            <person name="Munos S."/>
        </authorList>
    </citation>
    <scope>NUCLEOTIDE SEQUENCE</scope>
    <source>
        <tissue evidence="2">Leaves</tissue>
    </source>
</reference>
<dbReference type="InterPro" id="IPR047182">
    <property type="entry name" value="MRM1"/>
</dbReference>
<dbReference type="GO" id="GO:0031167">
    <property type="term" value="P:rRNA methylation"/>
    <property type="evidence" value="ECO:0007669"/>
    <property type="project" value="InterPro"/>
</dbReference>
<dbReference type="AlphaFoldDB" id="A0A251T4V2"/>
<dbReference type="EMBL" id="CM007901">
    <property type="protein sequence ID" value="OTG05843.1"/>
    <property type="molecule type" value="Genomic_DNA"/>
</dbReference>
<accession>A0A251T4V2</accession>
<protein>
    <submittedName>
        <fullName evidence="2 3">50S ribosomal protein L30e</fullName>
    </submittedName>
</protein>
<evidence type="ECO:0000313" key="4">
    <source>
        <dbReference type="Proteomes" id="UP000215914"/>
    </source>
</evidence>
<dbReference type="Proteomes" id="UP000215914">
    <property type="component" value="Chromosome 12"/>
</dbReference>
<feature type="region of interest" description="Disordered" evidence="1">
    <location>
        <begin position="1"/>
        <end position="31"/>
    </location>
</feature>
<evidence type="ECO:0000313" key="3">
    <source>
        <dbReference type="EMBL" id="OTG05843.1"/>
    </source>
</evidence>
<dbReference type="Gramene" id="mRNA:HanXRQr2_Chr12g0557221">
    <property type="protein sequence ID" value="CDS:HanXRQr2_Chr12g0557221.1"/>
    <property type="gene ID" value="HanXRQr2_Chr12g0557221"/>
</dbReference>
<dbReference type="PANTHER" id="PTHR46103:SF1">
    <property type="entry name" value="RRNA METHYLTRANSFERASE 1, MITOCHONDRIAL"/>
    <property type="match status" value="1"/>
</dbReference>
<keyword evidence="3" id="KW-0687">Ribonucleoprotein</keyword>
<evidence type="ECO:0000313" key="2">
    <source>
        <dbReference type="EMBL" id="KAF5779258.1"/>
    </source>
</evidence>